<accession>A0AAV4ESC3</accession>
<protein>
    <submittedName>
        <fullName evidence="2">Palmitoleoyl-protein carboxylesterase NOTUM</fullName>
    </submittedName>
</protein>
<feature type="compositionally biased region" description="Basic residues" evidence="1">
    <location>
        <begin position="17"/>
        <end position="55"/>
    </location>
</feature>
<dbReference type="AlphaFoldDB" id="A0AAV4ESC3"/>
<gene>
    <name evidence="2" type="ORF">ElyMa_001900200</name>
</gene>
<comment type="caution">
    <text evidence="2">The sequence shown here is derived from an EMBL/GenBank/DDBJ whole genome shotgun (WGS) entry which is preliminary data.</text>
</comment>
<feature type="compositionally biased region" description="Polar residues" evidence="1">
    <location>
        <begin position="1"/>
        <end position="10"/>
    </location>
</feature>
<dbReference type="Proteomes" id="UP000762676">
    <property type="component" value="Unassembled WGS sequence"/>
</dbReference>
<organism evidence="2 3">
    <name type="scientific">Elysia marginata</name>
    <dbReference type="NCBI Taxonomy" id="1093978"/>
    <lineage>
        <taxon>Eukaryota</taxon>
        <taxon>Metazoa</taxon>
        <taxon>Spiralia</taxon>
        <taxon>Lophotrochozoa</taxon>
        <taxon>Mollusca</taxon>
        <taxon>Gastropoda</taxon>
        <taxon>Heterobranchia</taxon>
        <taxon>Euthyneura</taxon>
        <taxon>Panpulmonata</taxon>
        <taxon>Sacoglossa</taxon>
        <taxon>Placobranchoidea</taxon>
        <taxon>Plakobranchidae</taxon>
        <taxon>Elysia</taxon>
    </lineage>
</organism>
<reference evidence="2 3" key="1">
    <citation type="journal article" date="2021" name="Elife">
        <title>Chloroplast acquisition without the gene transfer in kleptoplastic sea slugs, Plakobranchus ocellatus.</title>
        <authorList>
            <person name="Maeda T."/>
            <person name="Takahashi S."/>
            <person name="Yoshida T."/>
            <person name="Shimamura S."/>
            <person name="Takaki Y."/>
            <person name="Nagai Y."/>
            <person name="Toyoda A."/>
            <person name="Suzuki Y."/>
            <person name="Arimoto A."/>
            <person name="Ishii H."/>
            <person name="Satoh N."/>
            <person name="Nishiyama T."/>
            <person name="Hasebe M."/>
            <person name="Maruyama T."/>
            <person name="Minagawa J."/>
            <person name="Obokata J."/>
            <person name="Shigenobu S."/>
        </authorList>
    </citation>
    <scope>NUCLEOTIDE SEQUENCE [LARGE SCALE GENOMIC DNA]</scope>
</reference>
<keyword evidence="3" id="KW-1185">Reference proteome</keyword>
<name>A0AAV4ESC3_9GAST</name>
<evidence type="ECO:0000256" key="1">
    <source>
        <dbReference type="SAM" id="MobiDB-lite"/>
    </source>
</evidence>
<dbReference type="EMBL" id="BMAT01003857">
    <property type="protein sequence ID" value="GFR63609.1"/>
    <property type="molecule type" value="Genomic_DNA"/>
</dbReference>
<feature type="region of interest" description="Disordered" evidence="1">
    <location>
        <begin position="1"/>
        <end position="55"/>
    </location>
</feature>
<evidence type="ECO:0000313" key="2">
    <source>
        <dbReference type="EMBL" id="GFR63609.1"/>
    </source>
</evidence>
<sequence>MLSKNNNTPLADSPPSSRKKRKRGRKRRKKKGKKRRKNRDRKRKNVNSRRLSRAANKKCRSHLIDLCPWPHCNCSCPKCRWETLNKVRRYFLRSLATVMGIDPAKMNNVQLCGY</sequence>
<proteinExistence type="predicted"/>
<evidence type="ECO:0000313" key="3">
    <source>
        <dbReference type="Proteomes" id="UP000762676"/>
    </source>
</evidence>